<protein>
    <recommendedName>
        <fullName evidence="1">Protein NO VEIN C-terminal domain-containing protein</fullName>
    </recommendedName>
</protein>
<reference evidence="3" key="1">
    <citation type="submission" date="2007-11" db="EMBL/GenBank/DDBJ databases">
        <title>Complete genome sequence of Clostridium phytofermentans ISDg.</title>
        <authorList>
            <person name="Leschine S.B."/>
            <person name="Warnick T.A."/>
            <person name="Blanchard J.L."/>
            <person name="Schnell D.J."/>
            <person name="Petit E.L."/>
            <person name="LaTouf W.G."/>
            <person name="Copeland A."/>
            <person name="Lucas S."/>
            <person name="Lapidus A."/>
            <person name="Barry K."/>
            <person name="Glavina del Rio T."/>
            <person name="Dalin E."/>
            <person name="Tice H."/>
            <person name="Pitluck S."/>
            <person name="Kiss H."/>
            <person name="Brettin T."/>
            <person name="Bruce D."/>
            <person name="Detter J.C."/>
            <person name="Han C."/>
            <person name="Kuske C."/>
            <person name="Schmutz J."/>
            <person name="Larimer F."/>
            <person name="Land M."/>
            <person name="Hauser L."/>
            <person name="Kyrpides N."/>
            <person name="Kim E.A."/>
            <person name="Richardson P."/>
        </authorList>
    </citation>
    <scope>NUCLEOTIDE SEQUENCE [LARGE SCALE GENOMIC DNA]</scope>
    <source>
        <strain evidence="3">ATCC 700394 / DSM 18823 / ISDg</strain>
    </source>
</reference>
<dbReference type="eggNOG" id="ENOG5033M1R">
    <property type="taxonomic scope" value="Bacteria"/>
</dbReference>
<feature type="domain" description="Protein NO VEIN C-terminal" evidence="1">
    <location>
        <begin position="192"/>
        <end position="279"/>
    </location>
</feature>
<evidence type="ECO:0000313" key="2">
    <source>
        <dbReference type="EMBL" id="ABX43279.1"/>
    </source>
</evidence>
<accession>A9KPK5</accession>
<dbReference type="EMBL" id="CP000885">
    <property type="protein sequence ID" value="ABX43279.1"/>
    <property type="molecule type" value="Genomic_DNA"/>
</dbReference>
<dbReference type="Pfam" id="PF13020">
    <property type="entry name" value="NOV_C"/>
    <property type="match status" value="1"/>
</dbReference>
<dbReference type="Proteomes" id="UP000000370">
    <property type="component" value="Chromosome"/>
</dbReference>
<evidence type="ECO:0000259" key="1">
    <source>
        <dbReference type="Pfam" id="PF13020"/>
    </source>
</evidence>
<dbReference type="OrthoDB" id="9781481at2"/>
<name>A9KPK5_LACP7</name>
<keyword evidence="3" id="KW-1185">Reference proteome</keyword>
<dbReference type="KEGG" id="cpy:Cphy_2921"/>
<sequence>MLEELKKYKVIGRKDDIDYIINDVFGEKSLTKRDAFLLSVNRSKNQFDFYAILRLLEYFKLIISENDKYHLTKKVKEMQGNKLQFDLWFINEIIEELCEKNYLTNQMFEFIPSKQLYLFRKEYFDLQLSQLRDLLVSYGFFLLERENFITKFYIAKNYEKKIEDLLSKKSRAMSLQDLYKKMQEDAKIGELAEQFVINYERIRLNNCSQYPIKQISVVDVNAGYDIASFKSEKSLSYDRFIEVKAVNIKCEFYWSKAEIEAARIMQDAYYLYLVEVAKMKYSNYIPKIIQNPFKNVFKSEQWLLEPQSYKVTYAN</sequence>
<evidence type="ECO:0000313" key="3">
    <source>
        <dbReference type="Proteomes" id="UP000000370"/>
    </source>
</evidence>
<proteinExistence type="predicted"/>
<gene>
    <name evidence="2" type="ordered locus">Cphy_2921</name>
</gene>
<dbReference type="InterPro" id="IPR024975">
    <property type="entry name" value="NOV_C"/>
</dbReference>
<dbReference type="RefSeq" id="WP_012200930.1">
    <property type="nucleotide sequence ID" value="NC_010001.1"/>
</dbReference>
<organism evidence="2 3">
    <name type="scientific">Lachnoclostridium phytofermentans (strain ATCC 700394 / DSM 18823 / ISDg)</name>
    <name type="common">Clostridium phytofermentans</name>
    <dbReference type="NCBI Taxonomy" id="357809"/>
    <lineage>
        <taxon>Bacteria</taxon>
        <taxon>Bacillati</taxon>
        <taxon>Bacillota</taxon>
        <taxon>Clostridia</taxon>
        <taxon>Lachnospirales</taxon>
        <taxon>Lachnospiraceae</taxon>
    </lineage>
</organism>
<dbReference type="AlphaFoldDB" id="A9KPK5"/>
<dbReference type="STRING" id="357809.Cphy_2921"/>
<dbReference type="HOGENOM" id="CLU_881962_0_0_9"/>